<dbReference type="InterPro" id="IPR036890">
    <property type="entry name" value="HATPase_C_sf"/>
</dbReference>
<dbReference type="Gene3D" id="3.30.565.10">
    <property type="entry name" value="Histidine kinase-like ATPase, C-terminal domain"/>
    <property type="match status" value="1"/>
</dbReference>
<feature type="transmembrane region" description="Helical" evidence="9">
    <location>
        <begin position="9"/>
        <end position="32"/>
    </location>
</feature>
<dbReference type="SMART" id="SM00091">
    <property type="entry name" value="PAS"/>
    <property type="match status" value="2"/>
</dbReference>
<evidence type="ECO:0000256" key="8">
    <source>
        <dbReference type="SAM" id="Coils"/>
    </source>
</evidence>
<evidence type="ECO:0000259" key="11">
    <source>
        <dbReference type="PROSITE" id="PS50112"/>
    </source>
</evidence>
<dbReference type="GO" id="GO:0005524">
    <property type="term" value="F:ATP binding"/>
    <property type="evidence" value="ECO:0007669"/>
    <property type="project" value="UniProtKB-KW"/>
</dbReference>
<dbReference type="CDD" id="cd00075">
    <property type="entry name" value="HATPase"/>
    <property type="match status" value="1"/>
</dbReference>
<dbReference type="InterPro" id="IPR003594">
    <property type="entry name" value="HATPase_dom"/>
</dbReference>
<evidence type="ECO:0000256" key="3">
    <source>
        <dbReference type="ARBA" id="ARBA00022679"/>
    </source>
</evidence>
<name>A0ABV6R3K1_9CAUL</name>
<keyword evidence="3" id="KW-0808">Transferase</keyword>
<evidence type="ECO:0000256" key="6">
    <source>
        <dbReference type="ARBA" id="ARBA00022840"/>
    </source>
</evidence>
<dbReference type="Pfam" id="PF02518">
    <property type="entry name" value="HATPase_c"/>
    <property type="match status" value="1"/>
</dbReference>
<dbReference type="CDD" id="cd00130">
    <property type="entry name" value="PAS"/>
    <property type="match status" value="2"/>
</dbReference>
<dbReference type="InterPro" id="IPR035965">
    <property type="entry name" value="PAS-like_dom_sf"/>
</dbReference>
<dbReference type="Pfam" id="PF08448">
    <property type="entry name" value="PAS_4"/>
    <property type="match status" value="2"/>
</dbReference>
<keyword evidence="9" id="KW-1133">Transmembrane helix</keyword>
<proteinExistence type="predicted"/>
<evidence type="ECO:0000259" key="10">
    <source>
        <dbReference type="PROSITE" id="PS50109"/>
    </source>
</evidence>
<comment type="catalytic activity">
    <reaction evidence="1">
        <text>ATP + protein L-histidine = ADP + protein N-phospho-L-histidine.</text>
        <dbReference type="EC" id="2.7.13.3"/>
    </reaction>
</comment>
<feature type="coiled-coil region" evidence="8">
    <location>
        <begin position="328"/>
        <end position="355"/>
    </location>
</feature>
<feature type="domain" description="PAS" evidence="11">
    <location>
        <begin position="55"/>
        <end position="99"/>
    </location>
</feature>
<evidence type="ECO:0000313" key="13">
    <source>
        <dbReference type="Proteomes" id="UP001589906"/>
    </source>
</evidence>
<keyword evidence="6 12" id="KW-0067">ATP-binding</keyword>
<keyword evidence="7" id="KW-0902">Two-component regulatory system</keyword>
<keyword evidence="9" id="KW-0472">Membrane</keyword>
<reference evidence="12 13" key="1">
    <citation type="submission" date="2024-09" db="EMBL/GenBank/DDBJ databases">
        <authorList>
            <person name="Sun Q."/>
            <person name="Mori K."/>
        </authorList>
    </citation>
    <scope>NUCLEOTIDE SEQUENCE [LARGE SCALE GENOMIC DNA]</scope>
    <source>
        <strain evidence="12 13">NCAIM B.02621</strain>
    </source>
</reference>
<dbReference type="PANTHER" id="PTHR43065">
    <property type="entry name" value="SENSOR HISTIDINE KINASE"/>
    <property type="match status" value="1"/>
</dbReference>
<evidence type="ECO:0000256" key="9">
    <source>
        <dbReference type="SAM" id="Phobius"/>
    </source>
</evidence>
<dbReference type="InterPro" id="IPR013656">
    <property type="entry name" value="PAS_4"/>
</dbReference>
<keyword evidence="5" id="KW-0418">Kinase</keyword>
<evidence type="ECO:0000256" key="5">
    <source>
        <dbReference type="ARBA" id="ARBA00022777"/>
    </source>
</evidence>
<evidence type="ECO:0000256" key="1">
    <source>
        <dbReference type="ARBA" id="ARBA00000085"/>
    </source>
</evidence>
<keyword evidence="8" id="KW-0175">Coiled coil</keyword>
<evidence type="ECO:0000256" key="2">
    <source>
        <dbReference type="ARBA" id="ARBA00012438"/>
    </source>
</evidence>
<sequence>MFLEGQVDWVLVLAIVAGVSLVLALVASWYAVTRGARHVDASDELQAARRAAALAERRLFEILNAIPVALVETDPQGKFVFANRAAHQLLGRRDAELLGLRFHSATWGITYPDGRPIPPDLLPSARALRGQTVKGFQHILANPANRKKMLVSVTAMPIEDEMGRIIGSTAAIVETEGLTTPEAAPPEPVVVQAPPARDLTRRVFEAAASALVVIGPDGRVLEANPQARALRAESLDGADFAELFLPEDGRLAGRQVLRAVLTGAEDAEPLLSPQLGDGGVVWRALPLADAEGRIEAVLLAGERAPEPDLEPELEVEGPVESQADNEAAVAARAEAERLAGELAETRARLATLERLSETERVTGRRLETVGRLTGGVAQDFSSLLGVMTSALDLMLRQADDPARVRRLGQAALAAGQKGEVLTRRLSAFSQGDDVPAAQTLDASTLLRGLETRLRRVAGDGVDLLIEAPVEPLMLTLDPSGLEAALSALVRNAVEAGGEPPLSVAVRLAAADQGGTFSVRDNGPGMPPDVRERALEPFFTTRPGAAGLGLSEAHAFARQSGGTLTLGDAPGGGTEVRITLPGA</sequence>
<accession>A0ABV6R3K1</accession>
<dbReference type="Gene3D" id="1.10.287.130">
    <property type="match status" value="1"/>
</dbReference>
<dbReference type="Proteomes" id="UP001589906">
    <property type="component" value="Unassembled WGS sequence"/>
</dbReference>
<dbReference type="PANTHER" id="PTHR43065:SF46">
    <property type="entry name" value="C4-DICARBOXYLATE TRANSPORT SENSOR PROTEIN DCTB"/>
    <property type="match status" value="1"/>
</dbReference>
<dbReference type="InterPro" id="IPR004358">
    <property type="entry name" value="Sig_transdc_His_kin-like_C"/>
</dbReference>
<evidence type="ECO:0000256" key="7">
    <source>
        <dbReference type="ARBA" id="ARBA00023012"/>
    </source>
</evidence>
<dbReference type="PRINTS" id="PR00344">
    <property type="entry name" value="BCTRLSENSOR"/>
</dbReference>
<organism evidence="12 13">
    <name type="scientific">Brevundimonas balnearis</name>
    <dbReference type="NCBI Taxonomy" id="1572858"/>
    <lineage>
        <taxon>Bacteria</taxon>
        <taxon>Pseudomonadati</taxon>
        <taxon>Pseudomonadota</taxon>
        <taxon>Alphaproteobacteria</taxon>
        <taxon>Caulobacterales</taxon>
        <taxon>Caulobacteraceae</taxon>
        <taxon>Brevundimonas</taxon>
    </lineage>
</organism>
<evidence type="ECO:0000313" key="12">
    <source>
        <dbReference type="EMBL" id="MFC0633769.1"/>
    </source>
</evidence>
<dbReference type="SUPFAM" id="SSF55874">
    <property type="entry name" value="ATPase domain of HSP90 chaperone/DNA topoisomerase II/histidine kinase"/>
    <property type="match status" value="1"/>
</dbReference>
<dbReference type="EMBL" id="JBHLSW010000005">
    <property type="protein sequence ID" value="MFC0633769.1"/>
    <property type="molecule type" value="Genomic_DNA"/>
</dbReference>
<comment type="caution">
    <text evidence="12">The sequence shown here is derived from an EMBL/GenBank/DDBJ whole genome shotgun (WGS) entry which is preliminary data.</text>
</comment>
<feature type="domain" description="Histidine kinase" evidence="10">
    <location>
        <begin position="375"/>
        <end position="582"/>
    </location>
</feature>
<dbReference type="Gene3D" id="3.30.450.20">
    <property type="entry name" value="PAS domain"/>
    <property type="match status" value="2"/>
</dbReference>
<evidence type="ECO:0000256" key="4">
    <source>
        <dbReference type="ARBA" id="ARBA00022741"/>
    </source>
</evidence>
<dbReference type="NCBIfam" id="TIGR00229">
    <property type="entry name" value="sensory_box"/>
    <property type="match status" value="1"/>
</dbReference>
<dbReference type="RefSeq" id="WP_376835737.1">
    <property type="nucleotide sequence ID" value="NZ_JBHLSW010000005.1"/>
</dbReference>
<dbReference type="PROSITE" id="PS50109">
    <property type="entry name" value="HIS_KIN"/>
    <property type="match status" value="1"/>
</dbReference>
<dbReference type="InterPro" id="IPR005467">
    <property type="entry name" value="His_kinase_dom"/>
</dbReference>
<gene>
    <name evidence="12" type="ORF">ACFFGE_07735</name>
</gene>
<keyword evidence="9" id="KW-0812">Transmembrane</keyword>
<dbReference type="SUPFAM" id="SSF55785">
    <property type="entry name" value="PYP-like sensor domain (PAS domain)"/>
    <property type="match status" value="2"/>
</dbReference>
<protein>
    <recommendedName>
        <fullName evidence="2">histidine kinase</fullName>
        <ecNumber evidence="2">2.7.13.3</ecNumber>
    </recommendedName>
</protein>
<dbReference type="PROSITE" id="PS50112">
    <property type="entry name" value="PAS"/>
    <property type="match status" value="1"/>
</dbReference>
<dbReference type="SMART" id="SM00387">
    <property type="entry name" value="HATPase_c"/>
    <property type="match status" value="1"/>
</dbReference>
<dbReference type="InterPro" id="IPR000014">
    <property type="entry name" value="PAS"/>
</dbReference>
<keyword evidence="4" id="KW-0547">Nucleotide-binding</keyword>
<dbReference type="EC" id="2.7.13.3" evidence="2"/>
<keyword evidence="13" id="KW-1185">Reference proteome</keyword>